<organism evidence="1 2">
    <name type="scientific">Serratia marcescens</name>
    <dbReference type="NCBI Taxonomy" id="615"/>
    <lineage>
        <taxon>Bacteria</taxon>
        <taxon>Pseudomonadati</taxon>
        <taxon>Pseudomonadota</taxon>
        <taxon>Gammaproteobacteria</taxon>
        <taxon>Enterobacterales</taxon>
        <taxon>Yersiniaceae</taxon>
        <taxon>Serratia</taxon>
    </lineage>
</organism>
<gene>
    <name evidence="1" type="ORF">AN695_0213185</name>
</gene>
<evidence type="ECO:0000313" key="2">
    <source>
        <dbReference type="Proteomes" id="UP000050489"/>
    </source>
</evidence>
<protein>
    <submittedName>
        <fullName evidence="1">Uncharacterized protein</fullName>
    </submittedName>
</protein>
<evidence type="ECO:0000313" key="1">
    <source>
        <dbReference type="EMBL" id="OCO86458.1"/>
    </source>
</evidence>
<dbReference type="EMBL" id="LJEX02000079">
    <property type="protein sequence ID" value="OCO86458.1"/>
    <property type="molecule type" value="Genomic_DNA"/>
</dbReference>
<dbReference type="RefSeq" id="WP_055317508.1">
    <property type="nucleotide sequence ID" value="NZ_JBLTSM010000015.1"/>
</dbReference>
<dbReference type="Proteomes" id="UP000050489">
    <property type="component" value="Unassembled WGS sequence"/>
</dbReference>
<comment type="caution">
    <text evidence="1">The sequence shown here is derived from an EMBL/GenBank/DDBJ whole genome shotgun (WGS) entry which is preliminary data.</text>
</comment>
<name>A0A2F0PQU8_SERMA</name>
<sequence length="208" mass="23780">MALIEKEEAHIACNPYFRTFTSVINNAWESWLANDVARRLVDKRARASVLRNDVLFYLKTEIEDSKLDGIKYVKVPHQEGFLIGDRYFVRVKKGNKSMRSSNYPTQRALDFHNPDVELFGGLIRLELIYILSDDGVGVDKIVLTQRNGKYVAWALDLTAENVYSITDFESELDVDVNQPETTVPVAKTVVRSKRARKQEPKVENGRGD</sequence>
<proteinExistence type="predicted"/>
<accession>A0A2F0PQU8</accession>
<reference evidence="2" key="1">
    <citation type="submission" date="2016-04" db="EMBL/GenBank/DDBJ databases">
        <authorList>
            <person name="Osei Sekyere J."/>
            <person name="Sivertsen A."/>
            <person name="Pedersen A.T."/>
            <person name="Sundsfjord A."/>
        </authorList>
    </citation>
    <scope>NUCLEOTIDE SEQUENCE [LARGE SCALE GENOMIC DNA]</scope>
    <source>
        <strain evidence="2">945174350</strain>
    </source>
</reference>
<dbReference type="AlphaFoldDB" id="A0A2F0PQU8"/>